<dbReference type="EMBL" id="BLLK01000060">
    <property type="protein sequence ID" value="GFH58071.1"/>
    <property type="molecule type" value="Genomic_DNA"/>
</dbReference>
<dbReference type="AlphaFoldDB" id="A0AAD3D7F6"/>
<accession>A0AAD3D7F6</accession>
<name>A0AAD3D7F6_9STRA</name>
<keyword evidence="2" id="KW-1185">Reference proteome</keyword>
<reference evidence="1 2" key="1">
    <citation type="journal article" date="2021" name="Sci. Rep.">
        <title>The genome of the diatom Chaetoceros tenuissimus carries an ancient integrated fragment of an extant virus.</title>
        <authorList>
            <person name="Hongo Y."/>
            <person name="Kimura K."/>
            <person name="Takaki Y."/>
            <person name="Yoshida Y."/>
            <person name="Baba S."/>
            <person name="Kobayashi G."/>
            <person name="Nagasaki K."/>
            <person name="Hano T."/>
            <person name="Tomaru Y."/>
        </authorList>
    </citation>
    <scope>NUCLEOTIDE SEQUENCE [LARGE SCALE GENOMIC DNA]</scope>
    <source>
        <strain evidence="1 2">NIES-3715</strain>
    </source>
</reference>
<dbReference type="Gene3D" id="6.10.140.2220">
    <property type="match status" value="1"/>
</dbReference>
<protein>
    <recommendedName>
        <fullName evidence="3">MYND-type domain-containing protein</fullName>
    </recommendedName>
</protein>
<gene>
    <name evidence="1" type="ORF">CTEN210_14547</name>
</gene>
<comment type="caution">
    <text evidence="1">The sequence shown here is derived from an EMBL/GenBank/DDBJ whole genome shotgun (WGS) entry which is preliminary data.</text>
</comment>
<evidence type="ECO:0000313" key="1">
    <source>
        <dbReference type="EMBL" id="GFH58071.1"/>
    </source>
</evidence>
<evidence type="ECO:0000313" key="2">
    <source>
        <dbReference type="Proteomes" id="UP001054902"/>
    </source>
</evidence>
<proteinExistence type="predicted"/>
<dbReference type="Proteomes" id="UP001054902">
    <property type="component" value="Unassembled WGS sequence"/>
</dbReference>
<sequence length="497" mass="56600">MSNERGDDAWSEDGYKKLLLASRPARIQDLWSPFRSLGGARASDHNLAHDLFIWAKNSEIEELLSNEQELKKITFSLIHNLAALGQMAEENNLQDRENMVLVPPCSGCSDPCDAGFSTCDKSRQRQRIPHDHTLHTAILQCTVLSQLLTHEKSDLLCTVVSREFPSNVKSVVDKSLYIQSKMMEGDPQGFLPCLVGNFDNLTCFPKLCHISGGLMSLIVARRPAASFDILGESLFCSSISKYIRSCFPLVCNNKCIVDEYFGIAALLNLLPLLYLMGSWKSLQKTREFDDVSRFLITVIENVCFQITEPSGNAKFDKRPDLEELPETRSAQIVIEPLERRTWRKDLLSKYPHSFLVIACIEVLGWFSHNGVDMNNIRLNMDTGEKPDVPKALGEFKDRYYELIRRVEEYEYIKPVLDALIDRKKAPPPDPKLSLLNGPLLDSCKRCALHSCRKNKKDIGRPLSKCAGNCAGLVYYCCKDHQKEHWKYHKNFCRNCWK</sequence>
<organism evidence="1 2">
    <name type="scientific">Chaetoceros tenuissimus</name>
    <dbReference type="NCBI Taxonomy" id="426638"/>
    <lineage>
        <taxon>Eukaryota</taxon>
        <taxon>Sar</taxon>
        <taxon>Stramenopiles</taxon>
        <taxon>Ochrophyta</taxon>
        <taxon>Bacillariophyta</taxon>
        <taxon>Coscinodiscophyceae</taxon>
        <taxon>Chaetocerotophycidae</taxon>
        <taxon>Chaetocerotales</taxon>
        <taxon>Chaetocerotaceae</taxon>
        <taxon>Chaetoceros</taxon>
    </lineage>
</organism>
<evidence type="ECO:0008006" key="3">
    <source>
        <dbReference type="Google" id="ProtNLM"/>
    </source>
</evidence>